<dbReference type="PANTHER" id="PTHR48467">
    <property type="entry name" value="GLUTAMATE SYNTHASE 1 [NADH], CHLOROPLASTIC-LIKE"/>
    <property type="match status" value="1"/>
</dbReference>
<gene>
    <name evidence="11" type="ORF">ACFQ2X_13490</name>
</gene>
<dbReference type="Pfam" id="PF01568">
    <property type="entry name" value="Molydop_binding"/>
    <property type="match status" value="1"/>
</dbReference>
<dbReference type="PROSITE" id="PS51379">
    <property type="entry name" value="4FE4S_FER_2"/>
    <property type="match status" value="1"/>
</dbReference>
<dbReference type="Gene3D" id="2.20.25.90">
    <property type="entry name" value="ADC-like domains"/>
    <property type="match status" value="1"/>
</dbReference>
<keyword evidence="12" id="KW-1185">Reference proteome</keyword>
<dbReference type="Pfam" id="PF00037">
    <property type="entry name" value="Fer4"/>
    <property type="match status" value="1"/>
</dbReference>
<reference evidence="12" key="1">
    <citation type="journal article" date="2019" name="Int. J. Syst. Evol. Microbiol.">
        <title>The Global Catalogue of Microorganisms (GCM) 10K type strain sequencing project: providing services to taxonomists for standard genome sequencing and annotation.</title>
        <authorList>
            <consortium name="The Broad Institute Genomics Platform"/>
            <consortium name="The Broad Institute Genome Sequencing Center for Infectious Disease"/>
            <person name="Wu L."/>
            <person name="Ma J."/>
        </authorList>
    </citation>
    <scope>NUCLEOTIDE SEQUENCE [LARGE SCALE GENOMIC DNA]</scope>
    <source>
        <strain evidence="12">CCUG 54356</strain>
    </source>
</reference>
<dbReference type="InterPro" id="IPR055275">
    <property type="entry name" value="Ferredox_Rdtase"/>
</dbReference>
<comment type="cofactor">
    <cofactor evidence="1">
        <name>FAD</name>
        <dbReference type="ChEBI" id="CHEBI:57692"/>
    </cofactor>
</comment>
<dbReference type="SMART" id="SM00926">
    <property type="entry name" value="Molybdop_Fe4S4"/>
    <property type="match status" value="1"/>
</dbReference>
<dbReference type="RefSeq" id="WP_230435977.1">
    <property type="nucleotide sequence ID" value="NZ_CP087715.1"/>
</dbReference>
<dbReference type="InterPro" id="IPR006656">
    <property type="entry name" value="Mopterin_OxRdtase"/>
</dbReference>
<dbReference type="SUPFAM" id="SSF50692">
    <property type="entry name" value="ADC-like"/>
    <property type="match status" value="1"/>
</dbReference>
<evidence type="ECO:0000256" key="6">
    <source>
        <dbReference type="ARBA" id="ARBA00023002"/>
    </source>
</evidence>
<organism evidence="11 12">
    <name type="scientific">Microbulbifer celer</name>
    <dbReference type="NCBI Taxonomy" id="435905"/>
    <lineage>
        <taxon>Bacteria</taxon>
        <taxon>Pseudomonadati</taxon>
        <taxon>Pseudomonadota</taxon>
        <taxon>Gammaproteobacteria</taxon>
        <taxon>Cellvibrionales</taxon>
        <taxon>Microbulbiferaceae</taxon>
        <taxon>Microbulbifer</taxon>
    </lineage>
</organism>
<evidence type="ECO:0000256" key="3">
    <source>
        <dbReference type="ARBA" id="ARBA00022723"/>
    </source>
</evidence>
<dbReference type="Pfam" id="PF00384">
    <property type="entry name" value="Molybdopterin"/>
    <property type="match status" value="1"/>
</dbReference>
<dbReference type="Gene3D" id="3.40.50.740">
    <property type="match status" value="1"/>
</dbReference>
<dbReference type="SUPFAM" id="SSF54862">
    <property type="entry name" value="4Fe-4S ferredoxins"/>
    <property type="match status" value="1"/>
</dbReference>
<protein>
    <submittedName>
        <fullName evidence="11">Molybdopterin-dependent oxidoreductase</fullName>
    </submittedName>
</protein>
<dbReference type="InterPro" id="IPR017896">
    <property type="entry name" value="4Fe4S_Fe-S-bd"/>
</dbReference>
<evidence type="ECO:0000256" key="4">
    <source>
        <dbReference type="ARBA" id="ARBA00022827"/>
    </source>
</evidence>
<proteinExistence type="predicted"/>
<dbReference type="PANTHER" id="PTHR48467:SF1">
    <property type="entry name" value="GLUTAMATE SYNTHASE 1 [NADH], CHLOROPLASTIC-LIKE"/>
    <property type="match status" value="1"/>
</dbReference>
<evidence type="ECO:0000256" key="1">
    <source>
        <dbReference type="ARBA" id="ARBA00001974"/>
    </source>
</evidence>
<dbReference type="InterPro" id="IPR009010">
    <property type="entry name" value="Asp_de-COase-like_dom_sf"/>
</dbReference>
<dbReference type="InterPro" id="IPR006963">
    <property type="entry name" value="Mopterin_OxRdtase_4Fe-4S_dom"/>
</dbReference>
<keyword evidence="4" id="KW-0274">FAD</keyword>
<keyword evidence="7" id="KW-0408">Iron</keyword>
<evidence type="ECO:0000313" key="11">
    <source>
        <dbReference type="EMBL" id="MFD1217623.1"/>
    </source>
</evidence>
<dbReference type="InterPro" id="IPR006657">
    <property type="entry name" value="MoPterin_dinucl-bd_dom"/>
</dbReference>
<dbReference type="Gene3D" id="2.40.40.20">
    <property type="match status" value="1"/>
</dbReference>
<dbReference type="SUPFAM" id="SSF53706">
    <property type="entry name" value="Formate dehydrogenase/DMSO reductase, domains 1-3"/>
    <property type="match status" value="1"/>
</dbReference>
<evidence type="ECO:0000259" key="9">
    <source>
        <dbReference type="PROSITE" id="PS51379"/>
    </source>
</evidence>
<keyword evidence="3" id="KW-0479">Metal-binding</keyword>
<comment type="caution">
    <text evidence="11">The sequence shown here is derived from an EMBL/GenBank/DDBJ whole genome shotgun (WGS) entry which is preliminary data.</text>
</comment>
<feature type="domain" description="4Fe-4S ferredoxin-type" evidence="9">
    <location>
        <begin position="31"/>
        <end position="60"/>
    </location>
</feature>
<keyword evidence="6" id="KW-0560">Oxidoreductase</keyword>
<keyword evidence="5" id="KW-0521">NADP</keyword>
<dbReference type="Gene3D" id="3.50.50.60">
    <property type="entry name" value="FAD/NAD(P)-binding domain"/>
    <property type="match status" value="1"/>
</dbReference>
<evidence type="ECO:0000313" key="12">
    <source>
        <dbReference type="Proteomes" id="UP001597264"/>
    </source>
</evidence>
<evidence type="ECO:0000256" key="5">
    <source>
        <dbReference type="ARBA" id="ARBA00022857"/>
    </source>
</evidence>
<dbReference type="InterPro" id="IPR017900">
    <property type="entry name" value="4Fe4S_Fe_S_CS"/>
</dbReference>
<dbReference type="PRINTS" id="PR00419">
    <property type="entry name" value="ADXRDTASE"/>
</dbReference>
<dbReference type="Proteomes" id="UP001597264">
    <property type="component" value="Unassembled WGS sequence"/>
</dbReference>
<dbReference type="InterPro" id="IPR036188">
    <property type="entry name" value="FAD/NAD-bd_sf"/>
</dbReference>
<dbReference type="PROSITE" id="PS51669">
    <property type="entry name" value="4FE4S_MOW_BIS_MGD"/>
    <property type="match status" value="1"/>
</dbReference>
<keyword evidence="8" id="KW-0411">Iron-sulfur</keyword>
<evidence type="ECO:0000259" key="10">
    <source>
        <dbReference type="PROSITE" id="PS51669"/>
    </source>
</evidence>
<evidence type="ECO:0000256" key="7">
    <source>
        <dbReference type="ARBA" id="ARBA00023004"/>
    </source>
</evidence>
<evidence type="ECO:0000256" key="2">
    <source>
        <dbReference type="ARBA" id="ARBA00022630"/>
    </source>
</evidence>
<name>A0ABW3U9M2_9GAMM</name>
<dbReference type="EMBL" id="JBHTLR010000017">
    <property type="protein sequence ID" value="MFD1217623.1"/>
    <property type="molecule type" value="Genomic_DNA"/>
</dbReference>
<dbReference type="CDD" id="cd02782">
    <property type="entry name" value="MopB_CT_1"/>
    <property type="match status" value="1"/>
</dbReference>
<dbReference type="Gene3D" id="3.30.70.20">
    <property type="match status" value="1"/>
</dbReference>
<evidence type="ECO:0000256" key="8">
    <source>
        <dbReference type="ARBA" id="ARBA00023014"/>
    </source>
</evidence>
<accession>A0ABW3U9M2</accession>
<dbReference type="Pfam" id="PF04879">
    <property type="entry name" value="Molybdop_Fe4S4"/>
    <property type="match status" value="1"/>
</dbReference>
<dbReference type="PROSITE" id="PS00198">
    <property type="entry name" value="4FE4S_FER_1"/>
    <property type="match status" value="1"/>
</dbReference>
<dbReference type="SUPFAM" id="SSF51971">
    <property type="entry name" value="Nucleotide-binding domain"/>
    <property type="match status" value="1"/>
</dbReference>
<dbReference type="Gene3D" id="3.40.50.720">
    <property type="entry name" value="NAD(P)-binding Rossmann-like Domain"/>
    <property type="match status" value="1"/>
</dbReference>
<sequence length="1286" mass="141515">MAYVVTEACINHKHTNCVDVCPVDAFRAGDAMLYIDPDTCIDCNACLTECPERAIHPQSSVPEDQRHYIALNAERARVLPPIRESVFQAAATSAQSALSARFAVVGAGPSGFYTAEAILKNMPAAQVDIFERLPTPFGLVRYGVAPDHPRIKSISASFERIAENPQVRFFGNVAIGRDISVAELSTLYHGVVYATGGSQSRPLSIPGADLGNIFGSSEFVGWYNGHPDNQSLSPDFTAERAAVIGIGNVALDIARMLVLPHTELAQTDIADPALLALRDSNIKEVCLLARRGVLQAAFTPKELEQLIALEGLDLIINPQDLELDPVSEAEMAKPEFSEARQNLALLRKVAERPLSNSADTKRIRFLFLTSPESIEEEGGTKKLHTVRNCLQSGDDGRVRATATPDRSALDVGLVINATGYQGMPIDGLPFDQQRGVISNKDARIEDACIEGSRIEGDGKQAYVAGWIKRGASGVIGSNKQCAADTVTRMLADLPPSPESIDGDVEQLFARKQVEAIRYSDWQLLDQHEQSQGARQGRPRCKETSIERMLQVIREARAAAIAESEAQARLPVKTHYRSCTLCEAMCGVEIQYRGREIIAISGDEKDPHSWGHICPKGYSLQDLHNDPDRLKKPLRKVDGQWLEVEWDEALDYAARGLARVQAQYGEDALAAYWGNPTSHNLGLLLTTNKLKKVLNTRNIFTAASLDQMPHQLCSYLMFGHGQVFTIPDVDHTDYMLMLGANPAASNGSLMSAGDILKRLEGIHARGGKLVLIDPRKNETARYAQEHHFIRPATDAIFLVGLIQHIIRKELYRPGRLADMLDHWNELLDTFNLFSMAEIAELCGIEQAEIERIAEEYASADKAICYGRMGVSAQAFGALNHYLINVLNILTGNLDRRGGMMFTRPAVDAAVKPHQAGSFDTYQSRVRGLPEFNRELPASAMAEEMTTPGKGQIRGFICIAGNPGLSSPNSRLLEKGMSELDFMVSLDFYLNETSRHADIILPPTGPLEHEQYDLVFNLLSVHNTAKFAEPLFPHEAGAKSDWDIMNGLIERLETIKKGSKTGSSKPQTMTPVQILDMALQHGPYGKGFDEYRGNEVIRHEDGLSLEKLKTFIHGLDLGPLQPCLPDFLFTADKKIHTMPGEFIADLGRLQQFAHDLKQHNPLKLIGRRDLRTNNSWMHNSKRLVKGRDRCGLLMHPLDAEKYKLRDGGKASISSRVGQLNVVIEVTDSVMPGVVCLPHGWGHDLEGVELRVAKTNPGINSNDLTDDRMVDALSGNAVLNGIPVEVSAL</sequence>
<keyword evidence="2" id="KW-0285">Flavoprotein</keyword>
<feature type="domain" description="4Fe-4S Mo/W bis-MGD-type" evidence="10">
    <location>
        <begin position="571"/>
        <end position="627"/>
    </location>
</feature>
<dbReference type="Gene3D" id="3.40.228.10">
    <property type="entry name" value="Dimethylsulfoxide Reductase, domain 2"/>
    <property type="match status" value="1"/>
</dbReference>